<dbReference type="GO" id="GO:0006357">
    <property type="term" value="P:regulation of transcription by RNA polymerase II"/>
    <property type="evidence" value="ECO:0007669"/>
    <property type="project" value="TreeGrafter"/>
</dbReference>
<organism evidence="4 5">
    <name type="scientific">Owenia fusiformis</name>
    <name type="common">Polychaete worm</name>
    <dbReference type="NCBI Taxonomy" id="6347"/>
    <lineage>
        <taxon>Eukaryota</taxon>
        <taxon>Metazoa</taxon>
        <taxon>Spiralia</taxon>
        <taxon>Lophotrochozoa</taxon>
        <taxon>Annelida</taxon>
        <taxon>Polychaeta</taxon>
        <taxon>Sedentaria</taxon>
        <taxon>Canalipalpata</taxon>
        <taxon>Sabellida</taxon>
        <taxon>Oweniida</taxon>
        <taxon>Oweniidae</taxon>
        <taxon>Owenia</taxon>
    </lineage>
</organism>
<feature type="compositionally biased region" description="Low complexity" evidence="1">
    <location>
        <begin position="288"/>
        <end position="435"/>
    </location>
</feature>
<keyword evidence="2" id="KW-1133">Transmembrane helix</keyword>
<feature type="signal peptide" evidence="3">
    <location>
        <begin position="1"/>
        <end position="28"/>
    </location>
</feature>
<dbReference type="GO" id="GO:0005667">
    <property type="term" value="C:transcription regulator complex"/>
    <property type="evidence" value="ECO:0007669"/>
    <property type="project" value="TreeGrafter"/>
</dbReference>
<dbReference type="PANTHER" id="PTHR12243:SF67">
    <property type="entry name" value="COREPRESSOR OF PANGOLIN, ISOFORM A-RELATED"/>
    <property type="match status" value="1"/>
</dbReference>
<reference evidence="4" key="1">
    <citation type="submission" date="2022-03" db="EMBL/GenBank/DDBJ databases">
        <authorList>
            <person name="Martin C."/>
        </authorList>
    </citation>
    <scope>NUCLEOTIDE SEQUENCE</scope>
</reference>
<dbReference type="EMBL" id="CAIIXF020000011">
    <property type="protein sequence ID" value="CAH1798536.1"/>
    <property type="molecule type" value="Genomic_DNA"/>
</dbReference>
<keyword evidence="2" id="KW-0812">Transmembrane</keyword>
<dbReference type="PANTHER" id="PTHR12243">
    <property type="entry name" value="MADF DOMAIN TRANSCRIPTION FACTOR"/>
    <property type="match status" value="1"/>
</dbReference>
<name>A0A8S4PXE7_OWEFU</name>
<protein>
    <submittedName>
        <fullName evidence="4">Uncharacterized protein</fullName>
    </submittedName>
</protein>
<dbReference type="AlphaFoldDB" id="A0A8S4PXE7"/>
<dbReference type="GO" id="GO:0005634">
    <property type="term" value="C:nucleus"/>
    <property type="evidence" value="ECO:0007669"/>
    <property type="project" value="TreeGrafter"/>
</dbReference>
<keyword evidence="3" id="KW-0732">Signal</keyword>
<evidence type="ECO:0000256" key="3">
    <source>
        <dbReference type="SAM" id="SignalP"/>
    </source>
</evidence>
<feature type="compositionally biased region" description="Low complexity" evidence="1">
    <location>
        <begin position="486"/>
        <end position="501"/>
    </location>
</feature>
<accession>A0A8S4PXE7</accession>
<feature type="region of interest" description="Disordered" evidence="1">
    <location>
        <begin position="281"/>
        <end position="526"/>
    </location>
</feature>
<evidence type="ECO:0000313" key="4">
    <source>
        <dbReference type="EMBL" id="CAH1798536.1"/>
    </source>
</evidence>
<feature type="region of interest" description="Disordered" evidence="1">
    <location>
        <begin position="725"/>
        <end position="772"/>
    </location>
</feature>
<feature type="compositionally biased region" description="Polar residues" evidence="1">
    <location>
        <begin position="502"/>
        <end position="512"/>
    </location>
</feature>
<keyword evidence="5" id="KW-1185">Reference proteome</keyword>
<feature type="chain" id="PRO_5035894671" evidence="3">
    <location>
        <begin position="29"/>
        <end position="832"/>
    </location>
</feature>
<dbReference type="Proteomes" id="UP000749559">
    <property type="component" value="Unassembled WGS sequence"/>
</dbReference>
<comment type="caution">
    <text evidence="4">The sequence shown here is derived from an EMBL/GenBank/DDBJ whole genome shotgun (WGS) entry which is preliminary data.</text>
</comment>
<sequence length="832" mass="89287">MENRSCSCIQLIIITVLLTIQFPNTVTAATTTVTGCSGQTISGKCPNGGMIRLTKYIQGAYEGNGTCEYLETHCRDETVKHMEFYERFMRKNYSAFEDVVPNFTTGCAGNSKYIQLEYECVPARKITTICNSLSSAVNEIHIMNRMYPATESGSPCSCAISSTDADKGDAVITLMRSVGFNTGDGVVLQGGERKCLVPFGQFESNLGEVVYEGNLPINISIAQSFYMMWLVIAARNAGSITLDCDSTVGESSSPKYEVCLTSTTISPSTDQLTSKINPTSTLSTQLMTSNNPTTSSTQSMTSISPTTSSTQSMTSNSPTTSSTQSMTSKNSITSSSQSLTSNSPTTSSTQLMTSNNPTTSSTQSMTSNNPTTSSTQSMTSNSPTTSSTQSMTSNNPITSSSQSMTSNSPTTSSSQSMTSNSPTTSSTQSMTSNSPIASTIETVKSSNQTTSSTQSITSNNQETTSTQSMSKNNQTTTYSVTSGEQSKTSTSPSSDYTTPSSNQNTNVITDGTTSGGDVDIEPTTADTIDGDGIITTQTLNTKPTESNKDALDLGLVIGIVVAIAILCVILVLVACVVRKRQKRKSSNDGRIELDSNMNSNQQLQAKGNAYVTHNTETKSDNGGHSNYGYVYTDEPMRRLPPDGMPSSDNGYDGIRIPPVGTDQTTVLQDEASNKKGLPTIQEANEPMNAKLGAKLKGTEDMYSELSTGPPDGAPVEKNPVIAGKARSGQNSKKVTFEDHPTDIDNDHNDVSNKENNAHRDGIEPSGFEMVDNDIYNSTDDNIDKDRELAKSNHNESDRVVDVEMNDSDIYRYVDKCFNDIDFVENDLYNLES</sequence>
<evidence type="ECO:0000256" key="2">
    <source>
        <dbReference type="SAM" id="Phobius"/>
    </source>
</evidence>
<gene>
    <name evidence="4" type="ORF">OFUS_LOCUS22672</name>
</gene>
<dbReference type="InterPro" id="IPR039353">
    <property type="entry name" value="TF_Adf1"/>
</dbReference>
<evidence type="ECO:0000313" key="5">
    <source>
        <dbReference type="Proteomes" id="UP000749559"/>
    </source>
</evidence>
<feature type="compositionally biased region" description="Low complexity" evidence="1">
    <location>
        <begin position="445"/>
        <end position="470"/>
    </location>
</feature>
<feature type="compositionally biased region" description="Polar residues" evidence="1">
    <location>
        <begin position="471"/>
        <end position="485"/>
    </location>
</feature>
<evidence type="ECO:0000256" key="1">
    <source>
        <dbReference type="SAM" id="MobiDB-lite"/>
    </source>
</evidence>
<feature type="transmembrane region" description="Helical" evidence="2">
    <location>
        <begin position="553"/>
        <end position="577"/>
    </location>
</feature>
<proteinExistence type="predicted"/>
<keyword evidence="2" id="KW-0472">Membrane</keyword>
<feature type="compositionally biased region" description="Basic and acidic residues" evidence="1">
    <location>
        <begin position="734"/>
        <end position="762"/>
    </location>
</feature>